<feature type="region of interest" description="Disordered" evidence="1">
    <location>
        <begin position="268"/>
        <end position="295"/>
    </location>
</feature>
<evidence type="ECO:0000256" key="1">
    <source>
        <dbReference type="SAM" id="MobiDB-lite"/>
    </source>
</evidence>
<reference evidence="2" key="1">
    <citation type="journal article" date="2020" name="Nature">
        <title>Giant virus diversity and host interactions through global metagenomics.</title>
        <authorList>
            <person name="Schulz F."/>
            <person name="Roux S."/>
            <person name="Paez-Espino D."/>
            <person name="Jungbluth S."/>
            <person name="Walsh D.A."/>
            <person name="Denef V.J."/>
            <person name="McMahon K.D."/>
            <person name="Konstantinidis K.T."/>
            <person name="Eloe-Fadrosh E.A."/>
            <person name="Kyrpides N.C."/>
            <person name="Woyke T."/>
        </authorList>
    </citation>
    <scope>NUCLEOTIDE SEQUENCE</scope>
    <source>
        <strain evidence="2">GVMAG-M-3300025880-76</strain>
    </source>
</reference>
<evidence type="ECO:0000313" key="2">
    <source>
        <dbReference type="EMBL" id="QHU02765.1"/>
    </source>
</evidence>
<feature type="region of interest" description="Disordered" evidence="1">
    <location>
        <begin position="391"/>
        <end position="414"/>
    </location>
</feature>
<feature type="compositionally biased region" description="Basic residues" evidence="1">
    <location>
        <begin position="402"/>
        <end position="414"/>
    </location>
</feature>
<dbReference type="AlphaFoldDB" id="A0A6C0JAB2"/>
<accession>A0A6C0JAB2</accession>
<proteinExistence type="predicted"/>
<organism evidence="2">
    <name type="scientific">viral metagenome</name>
    <dbReference type="NCBI Taxonomy" id="1070528"/>
    <lineage>
        <taxon>unclassified sequences</taxon>
        <taxon>metagenomes</taxon>
        <taxon>organismal metagenomes</taxon>
    </lineage>
</organism>
<sequence length="414" mass="49197">MYLILVYHNIIFLYSLPNTIRQNKKIKYWFTCMDAINNTFNFETFKKYLKDIADSFEHIDTYHIHSEHKIKVLKSEYVVLSKTNKDILHTFCLDSIHFQLRLYKDYVNDYRKRFCSINNHVYRDYYKLFKIISKYIVETIQDKKILTLIENETFVTYKDLEINKTYDINVVEELYERILNIIQALIEHCDNKDKTLSFHTMRNKQGYDVNNLISSLQFDTHLIKTHINLFCQFLEFFHFHKMKYLNELSHKCEQLYYDMPPIDDVKFTNKNKDDNLNTSQELPKLPNPSPKRQEQPEHNAFLNETQSFFQTDKNEVLDSIVNHNHENTLDHTDKHISDDIPLTIDVSNDNDASNNIIDTLISTVPVTNIDDAHIDDGHIDLHPIQHNETPHIEIASDTNPSPKKKRGRPKKNAH</sequence>
<protein>
    <submittedName>
        <fullName evidence="2">Uncharacterized protein</fullName>
    </submittedName>
</protein>
<name>A0A6C0JAB2_9ZZZZ</name>
<dbReference type="EMBL" id="MN740362">
    <property type="protein sequence ID" value="QHU02765.1"/>
    <property type="molecule type" value="Genomic_DNA"/>
</dbReference>